<name>A0ACC3N3D6_9PEZI</name>
<keyword evidence="2" id="KW-1185">Reference proteome</keyword>
<proteinExistence type="predicted"/>
<sequence>MTSTTHLTSASTGSLHPQSTSEASSHLCLEFEGDNIVISRRTLIATIAICGLFTCLSMLAVAALLYREWTRRRQVKAAKAWGRNSRFEHRISIMRKEIDGEYSRQYSGYLQHEPENPEMGSDSPVELMLPERVWEASAAPARTTDKTKRKSKAMSLFFDQGIGMWLPKR</sequence>
<comment type="caution">
    <text evidence="1">The sequence shown here is derived from an EMBL/GenBank/DDBJ whole genome shotgun (WGS) entry which is preliminary data.</text>
</comment>
<organism evidence="1 2">
    <name type="scientific">Vermiconidia calcicola</name>
    <dbReference type="NCBI Taxonomy" id="1690605"/>
    <lineage>
        <taxon>Eukaryota</taxon>
        <taxon>Fungi</taxon>
        <taxon>Dikarya</taxon>
        <taxon>Ascomycota</taxon>
        <taxon>Pezizomycotina</taxon>
        <taxon>Dothideomycetes</taxon>
        <taxon>Dothideomycetidae</taxon>
        <taxon>Mycosphaerellales</taxon>
        <taxon>Extremaceae</taxon>
        <taxon>Vermiconidia</taxon>
    </lineage>
</organism>
<accession>A0ACC3N3D6</accession>
<dbReference type="Proteomes" id="UP001281147">
    <property type="component" value="Unassembled WGS sequence"/>
</dbReference>
<dbReference type="EMBL" id="JAUTXU010000096">
    <property type="protein sequence ID" value="KAK3709024.1"/>
    <property type="molecule type" value="Genomic_DNA"/>
</dbReference>
<evidence type="ECO:0000313" key="1">
    <source>
        <dbReference type="EMBL" id="KAK3709024.1"/>
    </source>
</evidence>
<evidence type="ECO:0000313" key="2">
    <source>
        <dbReference type="Proteomes" id="UP001281147"/>
    </source>
</evidence>
<protein>
    <submittedName>
        <fullName evidence="1">Uncharacterized protein</fullName>
    </submittedName>
</protein>
<gene>
    <name evidence="1" type="ORF">LTR37_011188</name>
</gene>
<reference evidence="1" key="1">
    <citation type="submission" date="2023-07" db="EMBL/GenBank/DDBJ databases">
        <title>Black Yeasts Isolated from many extreme environments.</title>
        <authorList>
            <person name="Coleine C."/>
            <person name="Stajich J.E."/>
            <person name="Selbmann L."/>
        </authorList>
    </citation>
    <scope>NUCLEOTIDE SEQUENCE</scope>
    <source>
        <strain evidence="1">CCFEE 5714</strain>
    </source>
</reference>